<dbReference type="AlphaFoldDB" id="A0A840EGC9"/>
<proteinExistence type="predicted"/>
<keyword evidence="2" id="KW-1185">Reference proteome</keyword>
<evidence type="ECO:0000313" key="1">
    <source>
        <dbReference type="EMBL" id="MBB4080958.1"/>
    </source>
</evidence>
<dbReference type="RefSeq" id="WP_183497186.1">
    <property type="nucleotide sequence ID" value="NZ_JACIFF010000011.1"/>
</dbReference>
<name>A0A840EGC9_9BACT</name>
<organism evidence="1 2">
    <name type="scientific">Neolewinella aquimaris</name>
    <dbReference type="NCBI Taxonomy" id="1835722"/>
    <lineage>
        <taxon>Bacteria</taxon>
        <taxon>Pseudomonadati</taxon>
        <taxon>Bacteroidota</taxon>
        <taxon>Saprospiria</taxon>
        <taxon>Saprospirales</taxon>
        <taxon>Lewinellaceae</taxon>
        <taxon>Neolewinella</taxon>
    </lineage>
</organism>
<reference evidence="1 2" key="1">
    <citation type="submission" date="2020-08" db="EMBL/GenBank/DDBJ databases">
        <title>Genomic Encyclopedia of Type Strains, Phase IV (KMG-IV): sequencing the most valuable type-strain genomes for metagenomic binning, comparative biology and taxonomic classification.</title>
        <authorList>
            <person name="Goeker M."/>
        </authorList>
    </citation>
    <scope>NUCLEOTIDE SEQUENCE [LARGE SCALE GENOMIC DNA]</scope>
    <source>
        <strain evidence="1 2">DSM 105137</strain>
    </source>
</reference>
<dbReference type="Proteomes" id="UP000576209">
    <property type="component" value="Unassembled WGS sequence"/>
</dbReference>
<accession>A0A840EGC9</accession>
<dbReference type="EMBL" id="JACIFF010000011">
    <property type="protein sequence ID" value="MBB4080958.1"/>
    <property type="molecule type" value="Genomic_DNA"/>
</dbReference>
<protein>
    <submittedName>
        <fullName evidence="1">Uncharacterized protein</fullName>
    </submittedName>
</protein>
<sequence length="97" mass="10558">MHRRKFVSAGFLFLAASGTGYGTATTGKRERERRLLSQFRYQLRESALTSTPEEVITALVTPVGGITHTGEGIAYLSLGGQQILLSTTERGLRAKIC</sequence>
<comment type="caution">
    <text evidence="1">The sequence shown here is derived from an EMBL/GenBank/DDBJ whole genome shotgun (WGS) entry which is preliminary data.</text>
</comment>
<gene>
    <name evidence="1" type="ORF">GGR28_003599</name>
</gene>
<evidence type="ECO:0000313" key="2">
    <source>
        <dbReference type="Proteomes" id="UP000576209"/>
    </source>
</evidence>